<evidence type="ECO:0000313" key="9">
    <source>
        <dbReference type="Proteomes" id="UP001597414"/>
    </source>
</evidence>
<keyword evidence="5 6" id="KW-0808">Transferase</keyword>
<comment type="subunit">
    <text evidence="3">Homotrimer.</text>
</comment>
<dbReference type="Proteomes" id="UP001597414">
    <property type="component" value="Unassembled WGS sequence"/>
</dbReference>
<dbReference type="InterPro" id="IPR011268">
    <property type="entry name" value="Purine_phosphorylase"/>
</dbReference>
<dbReference type="EMBL" id="JBHUIV010000016">
    <property type="protein sequence ID" value="MFD2202291.1"/>
    <property type="molecule type" value="Genomic_DNA"/>
</dbReference>
<evidence type="ECO:0000313" key="8">
    <source>
        <dbReference type="EMBL" id="MFD2202291.1"/>
    </source>
</evidence>
<keyword evidence="9" id="KW-1185">Reference proteome</keyword>
<accession>A0ABW5BC58</accession>
<comment type="similarity">
    <text evidence="2 6">Belongs to the PNP/MTAP phosphorylase family.</text>
</comment>
<dbReference type="InterPro" id="IPR000845">
    <property type="entry name" value="Nucleoside_phosphorylase_d"/>
</dbReference>
<feature type="domain" description="Nucleoside phosphorylase" evidence="7">
    <location>
        <begin position="30"/>
        <end position="276"/>
    </location>
</feature>
<organism evidence="8 9">
    <name type="scientific">Shivajiella indica</name>
    <dbReference type="NCBI Taxonomy" id="872115"/>
    <lineage>
        <taxon>Bacteria</taxon>
        <taxon>Pseudomonadati</taxon>
        <taxon>Bacteroidota</taxon>
        <taxon>Cytophagia</taxon>
        <taxon>Cytophagales</taxon>
        <taxon>Cyclobacteriaceae</taxon>
        <taxon>Shivajiella</taxon>
    </lineage>
</organism>
<comment type="pathway">
    <text evidence="1 6">Purine metabolism; purine nucleoside salvage.</text>
</comment>
<dbReference type="NCBIfam" id="TIGR01697">
    <property type="entry name" value="PNPH-PUNA-XAPA"/>
    <property type="match status" value="1"/>
</dbReference>
<evidence type="ECO:0000256" key="1">
    <source>
        <dbReference type="ARBA" id="ARBA00005058"/>
    </source>
</evidence>
<dbReference type="NCBIfam" id="TIGR01700">
    <property type="entry name" value="PNPH"/>
    <property type="match status" value="1"/>
</dbReference>
<dbReference type="Pfam" id="PF01048">
    <property type="entry name" value="PNP_UDP_1"/>
    <property type="match status" value="1"/>
</dbReference>
<dbReference type="EC" id="2.4.2.1" evidence="6"/>
<dbReference type="Gene3D" id="3.40.50.1580">
    <property type="entry name" value="Nucleoside phosphorylase domain"/>
    <property type="match status" value="1"/>
</dbReference>
<dbReference type="GO" id="GO:0004731">
    <property type="term" value="F:purine-nucleoside phosphorylase activity"/>
    <property type="evidence" value="ECO:0007669"/>
    <property type="project" value="UniProtKB-EC"/>
</dbReference>
<name>A0ABW5BC58_9BACT</name>
<keyword evidence="4 6" id="KW-0328">Glycosyltransferase</keyword>
<evidence type="ECO:0000256" key="4">
    <source>
        <dbReference type="ARBA" id="ARBA00022676"/>
    </source>
</evidence>
<dbReference type="RefSeq" id="WP_380802945.1">
    <property type="nucleotide sequence ID" value="NZ_JBHUIV010000016.1"/>
</dbReference>
<dbReference type="NCBIfam" id="NF006054">
    <property type="entry name" value="PRK08202.1"/>
    <property type="match status" value="1"/>
</dbReference>
<comment type="caution">
    <text evidence="8">The sequence shown here is derived from an EMBL/GenBank/DDBJ whole genome shotgun (WGS) entry which is preliminary data.</text>
</comment>
<evidence type="ECO:0000259" key="7">
    <source>
        <dbReference type="Pfam" id="PF01048"/>
    </source>
</evidence>
<protein>
    <recommendedName>
        <fullName evidence="6">Purine nucleoside phosphorylase</fullName>
        <ecNumber evidence="6">2.4.2.1</ecNumber>
    </recommendedName>
    <alternativeName>
        <fullName evidence="6">Inosine-guanosine phosphorylase</fullName>
    </alternativeName>
</protein>
<sequence length="280" mass="31457">MREEANISYEDKIDYAFEYIHQLYDQPLQFGIILGTGLGQLINNIEIKLEIPYEEIPFFPISTVESHKGKLIVGQLSGKSVVAMQGRFHYYEGYSMKEVTFPVRVMKKLGIQYLFVSNAAGGLNPEYEIGDLMIINDHIDLFPENPLRGKNLNQYGVRFPDMSEPYDLSLVEKGLQIAKDNKLKIHQGVYAAVQGPNLETKAEYKYLRTIGGDAIGMSTIPEVIVARHMEVPVFAISAITDLCYPGKIKKVKLEEVLAGAAKAEPGMSLIIRELVREINN</sequence>
<dbReference type="SUPFAM" id="SSF53167">
    <property type="entry name" value="Purine and uridine phosphorylases"/>
    <property type="match status" value="1"/>
</dbReference>
<dbReference type="PROSITE" id="PS01240">
    <property type="entry name" value="PNP_MTAP_2"/>
    <property type="match status" value="1"/>
</dbReference>
<reference evidence="9" key="1">
    <citation type="journal article" date="2019" name="Int. J. Syst. Evol. Microbiol.">
        <title>The Global Catalogue of Microorganisms (GCM) 10K type strain sequencing project: providing services to taxonomists for standard genome sequencing and annotation.</title>
        <authorList>
            <consortium name="The Broad Institute Genomics Platform"/>
            <consortium name="The Broad Institute Genome Sequencing Center for Infectious Disease"/>
            <person name="Wu L."/>
            <person name="Ma J."/>
        </authorList>
    </citation>
    <scope>NUCLEOTIDE SEQUENCE [LARGE SCALE GENOMIC DNA]</scope>
    <source>
        <strain evidence="9">KCTC 19812</strain>
    </source>
</reference>
<evidence type="ECO:0000256" key="6">
    <source>
        <dbReference type="PIRNR" id="PIRNR000477"/>
    </source>
</evidence>
<dbReference type="InterPro" id="IPR018099">
    <property type="entry name" value="Purine_phosphorylase-2_CS"/>
</dbReference>
<comment type="function">
    <text evidence="6">The purine nucleoside phosphorylases catalyze the phosphorolytic breakdown of the N-glycosidic bond in the beta-(deoxy)ribonucleoside molecules, with the formation of the corresponding free purine bases and pentose-1-phosphate.</text>
</comment>
<dbReference type="CDD" id="cd09009">
    <property type="entry name" value="PNP-EcPNPII_like"/>
    <property type="match status" value="1"/>
</dbReference>
<dbReference type="PIRSF" id="PIRSF000477">
    <property type="entry name" value="PurNPase"/>
    <property type="match status" value="1"/>
</dbReference>
<dbReference type="PANTHER" id="PTHR11904">
    <property type="entry name" value="METHYLTHIOADENOSINE/PURINE NUCLEOSIDE PHOSPHORYLASE"/>
    <property type="match status" value="1"/>
</dbReference>
<dbReference type="PANTHER" id="PTHR11904:SF9">
    <property type="entry name" value="PURINE NUCLEOSIDE PHOSPHORYLASE-RELATED"/>
    <property type="match status" value="1"/>
</dbReference>
<gene>
    <name evidence="8" type="ORF">ACFSKV_12020</name>
</gene>
<evidence type="ECO:0000256" key="5">
    <source>
        <dbReference type="ARBA" id="ARBA00022679"/>
    </source>
</evidence>
<dbReference type="InterPro" id="IPR035994">
    <property type="entry name" value="Nucleoside_phosphorylase_sf"/>
</dbReference>
<proteinExistence type="inferred from homology"/>
<evidence type="ECO:0000256" key="2">
    <source>
        <dbReference type="ARBA" id="ARBA00006751"/>
    </source>
</evidence>
<dbReference type="InterPro" id="IPR011270">
    <property type="entry name" value="Pur_Nuc_Pase_Ino/Guo-sp"/>
</dbReference>
<evidence type="ECO:0000256" key="3">
    <source>
        <dbReference type="ARBA" id="ARBA00011233"/>
    </source>
</evidence>